<accession>A0A7W3U1Z4</accession>
<dbReference type="Proteomes" id="UP000552587">
    <property type="component" value="Unassembled WGS sequence"/>
</dbReference>
<keyword evidence="2" id="KW-1185">Reference proteome</keyword>
<dbReference type="AlphaFoldDB" id="A0A7W3U1Z4"/>
<dbReference type="RefSeq" id="WP_182667898.1">
    <property type="nucleotide sequence ID" value="NZ_JACHTE010000001.1"/>
</dbReference>
<reference evidence="1 2" key="1">
    <citation type="submission" date="2020-07" db="EMBL/GenBank/DDBJ databases">
        <authorList>
            <person name="Xu S."/>
            <person name="Li A."/>
        </authorList>
    </citation>
    <scope>NUCLEOTIDE SEQUENCE [LARGE SCALE GENOMIC DNA]</scope>
    <source>
        <strain evidence="1 2">SG-8</strain>
    </source>
</reference>
<comment type="caution">
    <text evidence="1">The sequence shown here is derived from an EMBL/GenBank/DDBJ whole genome shotgun (WGS) entry which is preliminary data.</text>
</comment>
<sequence length="125" mass="12846">MSFDQLIKKVHQAEDAVEAHERAFSADMRQMKRSWRAMWTPGRLIVAGLVSGFAVGKAQPLSVAARSGGLLRLVSVASTLFAGTGARQAADDAEDAADMAAHAARASDAATATAATAAAGDPPVP</sequence>
<dbReference type="EMBL" id="JACHTE010000001">
    <property type="protein sequence ID" value="MBB1087115.1"/>
    <property type="molecule type" value="Genomic_DNA"/>
</dbReference>
<proteinExistence type="predicted"/>
<protein>
    <recommendedName>
        <fullName evidence="3">Protein sip-5</fullName>
    </recommendedName>
</protein>
<evidence type="ECO:0000313" key="1">
    <source>
        <dbReference type="EMBL" id="MBB1087115.1"/>
    </source>
</evidence>
<evidence type="ECO:0008006" key="3">
    <source>
        <dbReference type="Google" id="ProtNLM"/>
    </source>
</evidence>
<evidence type="ECO:0000313" key="2">
    <source>
        <dbReference type="Proteomes" id="UP000552587"/>
    </source>
</evidence>
<name>A0A7W3U1Z4_9GAMM</name>
<organism evidence="1 2">
    <name type="scientific">Marilutibacter penaei</name>
    <dbReference type="NCBI Taxonomy" id="2759900"/>
    <lineage>
        <taxon>Bacteria</taxon>
        <taxon>Pseudomonadati</taxon>
        <taxon>Pseudomonadota</taxon>
        <taxon>Gammaproteobacteria</taxon>
        <taxon>Lysobacterales</taxon>
        <taxon>Lysobacteraceae</taxon>
        <taxon>Marilutibacter</taxon>
    </lineage>
</organism>
<gene>
    <name evidence="1" type="ORF">H4F99_01285</name>
</gene>